<dbReference type="UniPathway" id="UPA00070">
    <property type="reaction ID" value="UER00115"/>
</dbReference>
<organism evidence="13 14">
    <name type="scientific">Prochlorococcus marinus subsp. pastoris (strain CCMP1986 / NIES-2087 / MED4)</name>
    <dbReference type="NCBI Taxonomy" id="59919"/>
    <lineage>
        <taxon>Bacteria</taxon>
        <taxon>Bacillati</taxon>
        <taxon>Cyanobacteriota</taxon>
        <taxon>Cyanophyceae</taxon>
        <taxon>Synechococcales</taxon>
        <taxon>Prochlorococcaceae</taxon>
        <taxon>Prochlorococcus</taxon>
    </lineage>
</organism>
<dbReference type="PANTHER" id="PTHR43418">
    <property type="entry name" value="MULTIFUNCTIONAL TRYPTOPHAN BIOSYNTHESIS PROTEIN-RELATED"/>
    <property type="match status" value="1"/>
</dbReference>
<dbReference type="CDD" id="cd01744">
    <property type="entry name" value="GATase1_CPSase"/>
    <property type="match status" value="1"/>
</dbReference>
<feature type="region of interest" description="CPSase" evidence="11">
    <location>
        <begin position="1"/>
        <end position="193"/>
    </location>
</feature>
<feature type="active site" evidence="11">
    <location>
        <position position="357"/>
    </location>
</feature>
<dbReference type="FunFam" id="3.50.30.20:FF:000001">
    <property type="entry name" value="Carbamoyl-phosphate synthase small chain"/>
    <property type="match status" value="1"/>
</dbReference>
<comment type="subunit">
    <text evidence="11">Composed of two chains; the small (or glutamine) chain promotes the hydrolysis of glutamine to ammonia, which is used by the large (or ammonia) chain to synthesize carbamoyl phosphate. Tetramer of heterodimers (alpha,beta)4.</text>
</comment>
<evidence type="ECO:0000256" key="3">
    <source>
        <dbReference type="ARBA" id="ARBA00007800"/>
    </source>
</evidence>
<evidence type="ECO:0000256" key="10">
    <source>
        <dbReference type="ARBA" id="ARBA00049285"/>
    </source>
</evidence>
<dbReference type="SMART" id="SM01097">
    <property type="entry name" value="CPSase_sm_chain"/>
    <property type="match status" value="1"/>
</dbReference>
<dbReference type="PANTHER" id="PTHR43418:SF7">
    <property type="entry name" value="CARBAMOYL-PHOSPHATE SYNTHASE SMALL CHAIN"/>
    <property type="match status" value="1"/>
</dbReference>
<dbReference type="EC" id="6.3.5.5" evidence="11"/>
<dbReference type="PRINTS" id="PR00097">
    <property type="entry name" value="ANTSNTHASEII"/>
</dbReference>
<dbReference type="HOGENOM" id="CLU_035901_2_1_3"/>
<comment type="pathway">
    <text evidence="2 11">Amino-acid biosynthesis; L-arginine biosynthesis; carbamoyl phosphate from bicarbonate: step 1/1.</text>
</comment>
<protein>
    <recommendedName>
        <fullName evidence="11">Carbamoyl phosphate synthase small chain</fullName>
        <ecNumber evidence="11">6.3.5.5</ecNumber>
    </recommendedName>
    <alternativeName>
        <fullName evidence="11">Carbamoyl phosphate synthetase glutamine chain</fullName>
    </alternativeName>
</protein>
<evidence type="ECO:0000313" key="14">
    <source>
        <dbReference type="Proteomes" id="UP000001026"/>
    </source>
</evidence>
<dbReference type="GO" id="GO:0006541">
    <property type="term" value="P:glutamine metabolic process"/>
    <property type="evidence" value="ECO:0007669"/>
    <property type="project" value="InterPro"/>
</dbReference>
<proteinExistence type="inferred from homology"/>
<evidence type="ECO:0000256" key="11">
    <source>
        <dbReference type="HAMAP-Rule" id="MF_01209"/>
    </source>
</evidence>
<dbReference type="InterPro" id="IPR006274">
    <property type="entry name" value="CarbamoylP_synth_ssu"/>
</dbReference>
<dbReference type="InterPro" id="IPR035686">
    <property type="entry name" value="CPSase_GATase1"/>
</dbReference>
<dbReference type="OrthoDB" id="9804328at2"/>
<dbReference type="NCBIfam" id="TIGR01368">
    <property type="entry name" value="CPSaseIIsmall"/>
    <property type="match status" value="1"/>
</dbReference>
<feature type="binding site" evidence="11">
    <location>
        <position position="272"/>
    </location>
    <ligand>
        <name>L-glutamine</name>
        <dbReference type="ChEBI" id="CHEBI:58359"/>
    </ligand>
</feature>
<dbReference type="GO" id="GO:0005524">
    <property type="term" value="F:ATP binding"/>
    <property type="evidence" value="ECO:0007669"/>
    <property type="project" value="UniProtKB-UniRule"/>
</dbReference>
<keyword evidence="7 11" id="KW-0315">Glutamine amidotransferase</keyword>
<evidence type="ECO:0000256" key="8">
    <source>
        <dbReference type="ARBA" id="ARBA00022975"/>
    </source>
</evidence>
<dbReference type="SUPFAM" id="SSF52317">
    <property type="entry name" value="Class I glutamine amidotransferase-like"/>
    <property type="match status" value="1"/>
</dbReference>
<keyword evidence="4 11" id="KW-0436">Ligase</keyword>
<evidence type="ECO:0000256" key="9">
    <source>
        <dbReference type="ARBA" id="ARBA00048816"/>
    </source>
</evidence>
<dbReference type="GO" id="GO:0004359">
    <property type="term" value="F:glutaminase activity"/>
    <property type="evidence" value="ECO:0007669"/>
    <property type="project" value="RHEA"/>
</dbReference>
<feature type="binding site" evidence="11">
    <location>
        <position position="312"/>
    </location>
    <ligand>
        <name>L-glutamine</name>
        <dbReference type="ChEBI" id="CHEBI:58359"/>
    </ligand>
</feature>
<feature type="domain" description="Carbamoyl-phosphate synthase small subunit N-terminal" evidence="12">
    <location>
        <begin position="7"/>
        <end position="136"/>
    </location>
</feature>
<accession>Q7V1C7</accession>
<feature type="binding site" evidence="11">
    <location>
        <position position="275"/>
    </location>
    <ligand>
        <name>L-glutamine</name>
        <dbReference type="ChEBI" id="CHEBI:58359"/>
    </ligand>
</feature>
<feature type="binding site" evidence="11">
    <location>
        <position position="51"/>
    </location>
    <ligand>
        <name>L-glutamine</name>
        <dbReference type="ChEBI" id="CHEBI:58359"/>
    </ligand>
</feature>
<dbReference type="EMBL" id="BX548174">
    <property type="protein sequence ID" value="CAE19410.1"/>
    <property type="molecule type" value="Genomic_DNA"/>
</dbReference>
<dbReference type="RefSeq" id="WP_011132584.1">
    <property type="nucleotide sequence ID" value="NC_005072.1"/>
</dbReference>
<evidence type="ECO:0000259" key="12">
    <source>
        <dbReference type="SMART" id="SM01097"/>
    </source>
</evidence>
<dbReference type="UniPathway" id="UPA00068">
    <property type="reaction ID" value="UER00171"/>
</dbReference>
<evidence type="ECO:0000256" key="5">
    <source>
        <dbReference type="ARBA" id="ARBA00022741"/>
    </source>
</evidence>
<gene>
    <name evidence="11 13" type="primary">carA</name>
    <name evidence="13" type="synonym">pyrA</name>
    <name evidence="13" type="ordered locus">PMM0951</name>
</gene>
<dbReference type="Pfam" id="PF00988">
    <property type="entry name" value="CPSase_sm_chain"/>
    <property type="match status" value="1"/>
</dbReference>
<dbReference type="SUPFAM" id="SSF52021">
    <property type="entry name" value="Carbamoyl phosphate synthetase, small subunit N-terminal domain"/>
    <property type="match status" value="1"/>
</dbReference>
<sequence length="380" mass="42042" precursor="true">MNHLFKKNAKLVLSNGITFTGYSFGAMGSTVGEIVFNTGMTGYQEVISDPSYFGQIITFTYPEIGNTGINFEDSESDNSVRGIIVRNFSNNNSNWRSKLNFNQWLIEKNIIGLYGIDTRALVKILRSNGSMNGVITSEKNDLDSCLEIISNTPNMQGLNLAKDVSTKKNYIFKATTMTDFDVREKIHKNINKFRVVAIDFGIKKSILNRLASHGCEILVLPSNSSFEDVLSHDPDGIFFSNGPGDPSSVLDGINLAKLLINYGKIPMFGICLGHQIFGLALGGKTYKLPFGHRGLNHPCGMNNNNIEITSQNHGFAIDPNSLSTELVEITHLNLNDKTVAGLKLINKPIFSVQYHPEASPGPHDSDYLFEKFVSLMLERC</sequence>
<keyword evidence="11" id="KW-0055">Arginine biosynthesis</keyword>
<feature type="binding site" evidence="11">
    <location>
        <position position="244"/>
    </location>
    <ligand>
        <name>L-glutamine</name>
        <dbReference type="ChEBI" id="CHEBI:58359"/>
    </ligand>
</feature>
<dbReference type="Pfam" id="PF00117">
    <property type="entry name" value="GATase"/>
    <property type="match status" value="1"/>
</dbReference>
<dbReference type="InterPro" id="IPR002474">
    <property type="entry name" value="CarbamoylP_synth_ssu_N"/>
</dbReference>
<dbReference type="GO" id="GO:0006526">
    <property type="term" value="P:L-arginine biosynthetic process"/>
    <property type="evidence" value="ECO:0007669"/>
    <property type="project" value="UniProtKB-UniRule"/>
</dbReference>
<dbReference type="AlphaFoldDB" id="Q7V1C7"/>
<evidence type="ECO:0000256" key="6">
    <source>
        <dbReference type="ARBA" id="ARBA00022840"/>
    </source>
</evidence>
<dbReference type="STRING" id="59919.PMM0951"/>
<dbReference type="InterPro" id="IPR050472">
    <property type="entry name" value="Anth_synth/Amidotransfase"/>
</dbReference>
<dbReference type="HAMAP" id="MF_01209">
    <property type="entry name" value="CPSase_S_chain"/>
    <property type="match status" value="1"/>
</dbReference>
<feature type="binding site" evidence="11">
    <location>
        <position position="314"/>
    </location>
    <ligand>
        <name>L-glutamine</name>
        <dbReference type="ChEBI" id="CHEBI:58359"/>
    </ligand>
</feature>
<dbReference type="eggNOG" id="COG0505">
    <property type="taxonomic scope" value="Bacteria"/>
</dbReference>
<dbReference type="InterPro" id="IPR017926">
    <property type="entry name" value="GATASE"/>
</dbReference>
<dbReference type="KEGG" id="pmm:PMM0951"/>
<feature type="binding site" evidence="11">
    <location>
        <position position="242"/>
    </location>
    <ligand>
        <name>L-glutamine</name>
        <dbReference type="ChEBI" id="CHEBI:58359"/>
    </ligand>
</feature>
<evidence type="ECO:0000256" key="4">
    <source>
        <dbReference type="ARBA" id="ARBA00022598"/>
    </source>
</evidence>
<dbReference type="GO" id="GO:0004088">
    <property type="term" value="F:carbamoyl-phosphate synthase (glutamine-hydrolyzing) activity"/>
    <property type="evidence" value="ECO:0007669"/>
    <property type="project" value="UniProtKB-UniRule"/>
</dbReference>
<reference evidence="13 14" key="1">
    <citation type="journal article" date="2003" name="Nature">
        <title>Genome divergence in two Prochlorococcus ecotypes reflects oceanic niche differentiation.</title>
        <authorList>
            <person name="Rocap G."/>
            <person name="Larimer F.W."/>
            <person name="Lamerdin J.E."/>
            <person name="Malfatti S."/>
            <person name="Chain P."/>
            <person name="Ahlgren N.A."/>
            <person name="Arellano A."/>
            <person name="Coleman M."/>
            <person name="Hauser L."/>
            <person name="Hess W.R."/>
            <person name="Johnson Z.I."/>
            <person name="Land M.L."/>
            <person name="Lindell D."/>
            <person name="Post A.F."/>
            <person name="Regala W."/>
            <person name="Shah M."/>
            <person name="Shaw S.L."/>
            <person name="Steglich C."/>
            <person name="Sullivan M.B."/>
            <person name="Ting C.S."/>
            <person name="Tolonen A."/>
            <person name="Webb E.A."/>
            <person name="Zinser E.R."/>
            <person name="Chisholm S.W."/>
        </authorList>
    </citation>
    <scope>NUCLEOTIDE SEQUENCE [LARGE SCALE GENOMIC DNA]</scope>
    <source>
        <strain evidence="14">CCMP1986 / NIES-2087 / MED4</strain>
    </source>
</reference>
<keyword evidence="8 11" id="KW-0665">Pyrimidine biosynthesis</keyword>
<comment type="similarity">
    <text evidence="3 11">Belongs to the CarA family.</text>
</comment>
<feature type="binding site" evidence="11">
    <location>
        <position position="315"/>
    </location>
    <ligand>
        <name>L-glutamine</name>
        <dbReference type="ChEBI" id="CHEBI:58359"/>
    </ligand>
</feature>
<name>Q7V1C7_PROMP</name>
<evidence type="ECO:0000313" key="13">
    <source>
        <dbReference type="EMBL" id="CAE19410.1"/>
    </source>
</evidence>
<dbReference type="GO" id="GO:0006207">
    <property type="term" value="P:'de novo' pyrimidine nucleobase biosynthetic process"/>
    <property type="evidence" value="ECO:0007669"/>
    <property type="project" value="InterPro"/>
</dbReference>
<dbReference type="Gene3D" id="3.40.50.880">
    <property type="match status" value="1"/>
</dbReference>
<comment type="catalytic activity">
    <reaction evidence="9 11">
        <text>hydrogencarbonate + L-glutamine + 2 ATP + H2O = carbamoyl phosphate + L-glutamate + 2 ADP + phosphate + 2 H(+)</text>
        <dbReference type="Rhea" id="RHEA:18633"/>
        <dbReference type="ChEBI" id="CHEBI:15377"/>
        <dbReference type="ChEBI" id="CHEBI:15378"/>
        <dbReference type="ChEBI" id="CHEBI:17544"/>
        <dbReference type="ChEBI" id="CHEBI:29985"/>
        <dbReference type="ChEBI" id="CHEBI:30616"/>
        <dbReference type="ChEBI" id="CHEBI:43474"/>
        <dbReference type="ChEBI" id="CHEBI:58228"/>
        <dbReference type="ChEBI" id="CHEBI:58359"/>
        <dbReference type="ChEBI" id="CHEBI:456216"/>
        <dbReference type="EC" id="6.3.5.5"/>
    </reaction>
</comment>
<comment type="pathway">
    <text evidence="1 11">Pyrimidine metabolism; UMP biosynthesis via de novo pathway; (S)-dihydroorotate from bicarbonate: step 1/3.</text>
</comment>
<dbReference type="Proteomes" id="UP000001026">
    <property type="component" value="Chromosome"/>
</dbReference>
<comment type="function">
    <text evidence="11">Small subunit of the glutamine-dependent carbamoyl phosphate synthetase (CPSase). CPSase catalyzes the formation of carbamoyl phosphate from the ammonia moiety of glutamine, carbonate, and phosphate donated by ATP, constituting the first step of 2 biosynthetic pathways, one leading to arginine and/or urea and the other to pyrimidine nucleotides. The small subunit (glutamine amidotransferase) binds and cleaves glutamine to supply the large subunit with the substrate ammonia.</text>
</comment>
<dbReference type="PRINTS" id="PR00096">
    <property type="entry name" value="GATASE"/>
</dbReference>
<dbReference type="InterPro" id="IPR029062">
    <property type="entry name" value="Class_I_gatase-like"/>
</dbReference>
<evidence type="ECO:0000256" key="1">
    <source>
        <dbReference type="ARBA" id="ARBA00004812"/>
    </source>
</evidence>
<keyword evidence="6 11" id="KW-0067">ATP-binding</keyword>
<dbReference type="PRINTS" id="PR00099">
    <property type="entry name" value="CPSGATASE"/>
</dbReference>
<dbReference type="GO" id="GO:0044205">
    <property type="term" value="P:'de novo' UMP biosynthetic process"/>
    <property type="evidence" value="ECO:0007669"/>
    <property type="project" value="UniProtKB-UniRule"/>
</dbReference>
<dbReference type="Gene3D" id="3.50.30.20">
    <property type="entry name" value="Carbamoyl-phosphate synthase small subunit, N-terminal domain"/>
    <property type="match status" value="1"/>
</dbReference>
<feature type="active site" description="Nucleophile" evidence="11">
    <location>
        <position position="271"/>
    </location>
</feature>
<dbReference type="PROSITE" id="PS51273">
    <property type="entry name" value="GATASE_TYPE_1"/>
    <property type="match status" value="1"/>
</dbReference>
<dbReference type="InterPro" id="IPR036480">
    <property type="entry name" value="CarbP_synth_ssu_N_sf"/>
</dbReference>
<dbReference type="NCBIfam" id="NF009475">
    <property type="entry name" value="PRK12838.1"/>
    <property type="match status" value="1"/>
</dbReference>
<comment type="catalytic activity">
    <reaction evidence="10 11">
        <text>L-glutamine + H2O = L-glutamate + NH4(+)</text>
        <dbReference type="Rhea" id="RHEA:15889"/>
        <dbReference type="ChEBI" id="CHEBI:15377"/>
        <dbReference type="ChEBI" id="CHEBI:28938"/>
        <dbReference type="ChEBI" id="CHEBI:29985"/>
        <dbReference type="ChEBI" id="CHEBI:58359"/>
    </reaction>
</comment>
<keyword evidence="11" id="KW-0028">Amino-acid biosynthesis</keyword>
<evidence type="ECO:0000256" key="7">
    <source>
        <dbReference type="ARBA" id="ARBA00022962"/>
    </source>
</evidence>
<keyword evidence="5 11" id="KW-0547">Nucleotide-binding</keyword>
<dbReference type="MEROPS" id="C26.A04"/>
<feature type="active site" evidence="11">
    <location>
        <position position="355"/>
    </location>
</feature>
<evidence type="ECO:0000256" key="2">
    <source>
        <dbReference type="ARBA" id="ARBA00005077"/>
    </source>
</evidence>